<dbReference type="Proteomes" id="UP001157974">
    <property type="component" value="Unassembled WGS sequence"/>
</dbReference>
<keyword evidence="13" id="KW-1185">Reference proteome</keyword>
<comment type="caution">
    <text evidence="12">The sequence shown here is derived from an EMBL/GenBank/DDBJ whole genome shotgun (WGS) entry which is preliminary data.</text>
</comment>
<dbReference type="CDD" id="cd00200">
    <property type="entry name" value="WD40"/>
    <property type="match status" value="1"/>
</dbReference>
<dbReference type="PRINTS" id="PR00320">
    <property type="entry name" value="GPROTEINBRPT"/>
</dbReference>
<evidence type="ECO:0000259" key="11">
    <source>
        <dbReference type="Pfam" id="PF04158"/>
    </source>
</evidence>
<evidence type="ECO:0000256" key="1">
    <source>
        <dbReference type="ARBA" id="ARBA00004604"/>
    </source>
</evidence>
<dbReference type="PANTHER" id="PTHR22851:SF0">
    <property type="entry name" value="DDB1- AND CUL4-ASSOCIATED FACTOR 13"/>
    <property type="match status" value="1"/>
</dbReference>
<dbReference type="InterPro" id="IPR051733">
    <property type="entry name" value="WD_repeat_DCAF13/WDSOF1"/>
</dbReference>
<feature type="domain" description="Sof1-like protein" evidence="11">
    <location>
        <begin position="354"/>
        <end position="441"/>
    </location>
</feature>
<dbReference type="InterPro" id="IPR001680">
    <property type="entry name" value="WD40_rpt"/>
</dbReference>
<feature type="compositionally biased region" description="Basic and acidic residues" evidence="10">
    <location>
        <begin position="31"/>
        <end position="40"/>
    </location>
</feature>
<comment type="similarity">
    <text evidence="2">Belongs to the WD repeat DCAF13/WDSOF1 family.</text>
</comment>
<evidence type="ECO:0000256" key="2">
    <source>
        <dbReference type="ARBA" id="ARBA00005649"/>
    </source>
</evidence>
<dbReference type="PROSITE" id="PS50082">
    <property type="entry name" value="WD_REPEATS_2"/>
    <property type="match status" value="4"/>
</dbReference>
<comment type="subcellular location">
    <subcellularLocation>
        <location evidence="1">Nucleus</location>
        <location evidence="1">Nucleolus</location>
    </subcellularLocation>
</comment>
<dbReference type="GO" id="GO:0032040">
    <property type="term" value="C:small-subunit processome"/>
    <property type="evidence" value="ECO:0007669"/>
    <property type="project" value="TreeGrafter"/>
</dbReference>
<keyword evidence="7" id="KW-0687">Ribonucleoprotein</keyword>
<dbReference type="InterPro" id="IPR019775">
    <property type="entry name" value="WD40_repeat_CS"/>
</dbReference>
<evidence type="ECO:0000256" key="5">
    <source>
        <dbReference type="ARBA" id="ARBA00022737"/>
    </source>
</evidence>
<evidence type="ECO:0000256" key="8">
    <source>
        <dbReference type="ARBA" id="ARBA00032239"/>
    </source>
</evidence>
<dbReference type="InterPro" id="IPR036322">
    <property type="entry name" value="WD40_repeat_dom_sf"/>
</dbReference>
<keyword evidence="5" id="KW-0677">Repeat</keyword>
<dbReference type="SUPFAM" id="SSF50978">
    <property type="entry name" value="WD40 repeat-like"/>
    <property type="match status" value="1"/>
</dbReference>
<dbReference type="SMART" id="SM00320">
    <property type="entry name" value="WD40"/>
    <property type="match status" value="7"/>
</dbReference>
<sequence>MKIKPLSRSALEWSGTIDGSGSGSGPRRTTRNRDPTLHPFERAREEQRALNAAKLGRVFAKPFVYSLEGHEDGVYCFSRSRKEISKVCSGSADGSLRIWNLASRREVATCENAHASFLRGVSVTADGERVISAGDDRAVRIWDTTNGERLSEFLGNSAFSSVDCHWSDSVFATSGATVEIWDENRSDPIQRLEWGADSVTKVRFNPVEKDILASCGTDRGIGLYDLRLQTPVRKLVMAMRSNSVAWNPMESFNFTVANEDRYLYTYDMRKLSTATCVHMDHISAVMDVDYSPTGREFVSGSYDRTIRIYGVGKGHARDVYHTRRMQRIFTVCYSGDSDFILSGSDDADIRVWKAKSNAPMKPLLPKEREALNYSNKLVQRYSSVPRVRRVARHRHVPKYIVNANKTFDIMKKSQQRKDDNVRRNTNPEKAKPRKSERKLHIVRELE</sequence>
<evidence type="ECO:0000256" key="6">
    <source>
        <dbReference type="ARBA" id="ARBA00023242"/>
    </source>
</evidence>
<dbReference type="Pfam" id="PF04158">
    <property type="entry name" value="Sof1"/>
    <property type="match status" value="1"/>
</dbReference>
<dbReference type="PANTHER" id="PTHR22851">
    <property type="entry name" value="U3 SMALL NUCLEOLAR RNA U3 SNORNA ASSOCIATED PROTEIN"/>
    <property type="match status" value="1"/>
</dbReference>
<dbReference type="AlphaFoldDB" id="A0AAV8UUY6"/>
<protein>
    <recommendedName>
        <fullName evidence="3">DDB1- and CUL4-associated factor 13</fullName>
    </recommendedName>
    <alternativeName>
        <fullName evidence="8">WD repeat and SOF domain-containing protein 1</fullName>
    </alternativeName>
</protein>
<gene>
    <name evidence="12" type="ORF">NDN08_002378</name>
</gene>
<dbReference type="PROSITE" id="PS50294">
    <property type="entry name" value="WD_REPEATS_REGION"/>
    <property type="match status" value="3"/>
</dbReference>
<evidence type="ECO:0000256" key="7">
    <source>
        <dbReference type="ARBA" id="ARBA00023274"/>
    </source>
</evidence>
<dbReference type="EMBL" id="JAMWBK010000004">
    <property type="protein sequence ID" value="KAJ8905874.1"/>
    <property type="molecule type" value="Genomic_DNA"/>
</dbReference>
<evidence type="ECO:0000256" key="10">
    <source>
        <dbReference type="SAM" id="MobiDB-lite"/>
    </source>
</evidence>
<feature type="region of interest" description="Disordered" evidence="10">
    <location>
        <begin position="13"/>
        <end position="40"/>
    </location>
</feature>
<feature type="compositionally biased region" description="Basic and acidic residues" evidence="10">
    <location>
        <begin position="412"/>
        <end position="430"/>
    </location>
</feature>
<accession>A0AAV8UUY6</accession>
<evidence type="ECO:0000313" key="13">
    <source>
        <dbReference type="Proteomes" id="UP001157974"/>
    </source>
</evidence>
<feature type="repeat" description="WD" evidence="9">
    <location>
        <begin position="321"/>
        <end position="362"/>
    </location>
</feature>
<keyword evidence="4 9" id="KW-0853">WD repeat</keyword>
<dbReference type="Pfam" id="PF00400">
    <property type="entry name" value="WD40"/>
    <property type="match status" value="4"/>
</dbReference>
<evidence type="ECO:0000256" key="9">
    <source>
        <dbReference type="PROSITE-ProRule" id="PRU00221"/>
    </source>
</evidence>
<feature type="repeat" description="WD" evidence="9">
    <location>
        <begin position="278"/>
        <end position="319"/>
    </location>
</feature>
<evidence type="ECO:0000313" key="12">
    <source>
        <dbReference type="EMBL" id="KAJ8905874.1"/>
    </source>
</evidence>
<dbReference type="InterPro" id="IPR007287">
    <property type="entry name" value="Sof1"/>
</dbReference>
<reference evidence="12 13" key="1">
    <citation type="journal article" date="2023" name="Nat. Commun.">
        <title>Origin of minicircular mitochondrial genomes in red algae.</title>
        <authorList>
            <person name="Lee Y."/>
            <person name="Cho C.H."/>
            <person name="Lee Y.M."/>
            <person name="Park S.I."/>
            <person name="Yang J.H."/>
            <person name="West J.A."/>
            <person name="Bhattacharya D."/>
            <person name="Yoon H.S."/>
        </authorList>
    </citation>
    <scope>NUCLEOTIDE SEQUENCE [LARGE SCALE GENOMIC DNA]</scope>
    <source>
        <strain evidence="12 13">CCMP1338</strain>
        <tissue evidence="12">Whole cell</tissue>
    </source>
</reference>
<feature type="repeat" description="WD" evidence="9">
    <location>
        <begin position="111"/>
        <end position="152"/>
    </location>
</feature>
<evidence type="ECO:0000256" key="3">
    <source>
        <dbReference type="ARBA" id="ARBA00021762"/>
    </source>
</evidence>
<dbReference type="InterPro" id="IPR020472">
    <property type="entry name" value="WD40_PAC1"/>
</dbReference>
<dbReference type="GO" id="GO:0000462">
    <property type="term" value="P:maturation of SSU-rRNA from tricistronic rRNA transcript (SSU-rRNA, 5.8S rRNA, LSU-rRNA)"/>
    <property type="evidence" value="ECO:0007669"/>
    <property type="project" value="TreeGrafter"/>
</dbReference>
<proteinExistence type="inferred from homology"/>
<dbReference type="PROSITE" id="PS00678">
    <property type="entry name" value="WD_REPEATS_1"/>
    <property type="match status" value="2"/>
</dbReference>
<evidence type="ECO:0000256" key="4">
    <source>
        <dbReference type="ARBA" id="ARBA00022574"/>
    </source>
</evidence>
<dbReference type="InterPro" id="IPR015943">
    <property type="entry name" value="WD40/YVTN_repeat-like_dom_sf"/>
</dbReference>
<feature type="repeat" description="WD" evidence="9">
    <location>
        <begin position="67"/>
        <end position="109"/>
    </location>
</feature>
<keyword evidence="6" id="KW-0539">Nucleus</keyword>
<dbReference type="Gene3D" id="2.130.10.10">
    <property type="entry name" value="YVTN repeat-like/Quinoprotein amine dehydrogenase"/>
    <property type="match status" value="2"/>
</dbReference>
<organism evidence="12 13">
    <name type="scientific">Rhodosorus marinus</name>
    <dbReference type="NCBI Taxonomy" id="101924"/>
    <lineage>
        <taxon>Eukaryota</taxon>
        <taxon>Rhodophyta</taxon>
        <taxon>Stylonematophyceae</taxon>
        <taxon>Stylonematales</taxon>
        <taxon>Stylonemataceae</taxon>
        <taxon>Rhodosorus</taxon>
    </lineage>
</organism>
<name>A0AAV8UUY6_9RHOD</name>
<feature type="region of interest" description="Disordered" evidence="10">
    <location>
        <begin position="412"/>
        <end position="446"/>
    </location>
</feature>